<sequence>MQFTVGAFRHSEVSILDYKFITEKEPFQRQYTLCSYVRILLIP</sequence>
<name>A0A0E9T869_ANGAN</name>
<evidence type="ECO:0000313" key="1">
    <source>
        <dbReference type="EMBL" id="JAH49070.1"/>
    </source>
</evidence>
<accession>A0A0E9T869</accession>
<dbReference type="EMBL" id="GBXM01059507">
    <property type="protein sequence ID" value="JAH49070.1"/>
    <property type="molecule type" value="Transcribed_RNA"/>
</dbReference>
<reference evidence="1" key="1">
    <citation type="submission" date="2014-11" db="EMBL/GenBank/DDBJ databases">
        <authorList>
            <person name="Amaro Gonzalez C."/>
        </authorList>
    </citation>
    <scope>NUCLEOTIDE SEQUENCE</scope>
</reference>
<dbReference type="AlphaFoldDB" id="A0A0E9T869"/>
<reference evidence="1" key="2">
    <citation type="journal article" date="2015" name="Fish Shellfish Immunol.">
        <title>Early steps in the European eel (Anguilla anguilla)-Vibrio vulnificus interaction in the gills: Role of the RtxA13 toxin.</title>
        <authorList>
            <person name="Callol A."/>
            <person name="Pajuelo D."/>
            <person name="Ebbesson L."/>
            <person name="Teles M."/>
            <person name="MacKenzie S."/>
            <person name="Amaro C."/>
        </authorList>
    </citation>
    <scope>NUCLEOTIDE SEQUENCE</scope>
</reference>
<proteinExistence type="predicted"/>
<organism evidence="1">
    <name type="scientific">Anguilla anguilla</name>
    <name type="common">European freshwater eel</name>
    <name type="synonym">Muraena anguilla</name>
    <dbReference type="NCBI Taxonomy" id="7936"/>
    <lineage>
        <taxon>Eukaryota</taxon>
        <taxon>Metazoa</taxon>
        <taxon>Chordata</taxon>
        <taxon>Craniata</taxon>
        <taxon>Vertebrata</taxon>
        <taxon>Euteleostomi</taxon>
        <taxon>Actinopterygii</taxon>
        <taxon>Neopterygii</taxon>
        <taxon>Teleostei</taxon>
        <taxon>Anguilliformes</taxon>
        <taxon>Anguillidae</taxon>
        <taxon>Anguilla</taxon>
    </lineage>
</organism>
<protein>
    <submittedName>
        <fullName evidence="1">Uncharacterized protein</fullName>
    </submittedName>
</protein>